<dbReference type="EMBL" id="CP095354">
    <property type="protein sequence ID" value="XAG81004.1"/>
    <property type="molecule type" value="Genomic_DNA"/>
</dbReference>
<feature type="domain" description="DUF2357" evidence="1">
    <location>
        <begin position="76"/>
        <end position="272"/>
    </location>
</feature>
<sequence length="592" mass="67793">MNMLEFSLLTGTKVHDLLDREEAYITVNEYESVCYRLVVDEPLNPMILLGDYSLSLDSYCVREGLHVYESAQCQPFKNFVGFTQAEIVDGFDFNREVIATSCPINVFASKLSYQRALRFLRFIIKNEDISSVCFTVTKGGSDANRSTNNLSEKLIAGLRAVEYLNNEWGRFHHDPCVKKSTKSVIRPFSKSMPVDDRTISYLSSHPDSLSRSDPQTGDVLIRGQHYTIQQMVQNEIVQNHNVFENQVILYFLKTFHQFVIQLKAELSKSQTNKGIISVNGVDYISLDQVLRDSGIFITFQQEKIGVAYNSVRLALNRLQRDFKCVLDNSRNLMPIPTQQVLSKSHYMTLYRFMDEFYRIGEPSWRGTSELYGIRNISKLYEFVSLINIHKSLMAMGFSLDETRYVDFNGVEIDRPINEPCNVYVFKYANGVTAKLLYDLQTCRIDDLANPVVGRLYDLKHSQRPKTWRPDYQLRIIDEKGVQCHILDAKYSNRKTVAETHMPVCATKYGLETRMYQIVDGVPQLTVPDSVTLLYSGESADYSPMFRSGTAGGIRHLLETTKPQLGYIGLDETDIGPLLGTLKRLLWRTISTY</sequence>
<proteinExistence type="predicted"/>
<evidence type="ECO:0000259" key="1">
    <source>
        <dbReference type="Pfam" id="PF09823"/>
    </source>
</evidence>
<accession>A0AAU6V3J1</accession>
<name>A0AAU6V3J1_UNCXX</name>
<dbReference type="AlphaFoldDB" id="A0AAU6V3J1"/>
<evidence type="ECO:0000313" key="2">
    <source>
        <dbReference type="EMBL" id="XAG81004.1"/>
    </source>
</evidence>
<gene>
    <name evidence="2" type="ORF">MRN14_21845</name>
</gene>
<dbReference type="Pfam" id="PF09823">
    <property type="entry name" value="DUF2357"/>
    <property type="match status" value="1"/>
</dbReference>
<reference evidence="2" key="1">
    <citation type="submission" date="2022-03" db="EMBL/GenBank/DDBJ databases">
        <title>Sea Food Isolates.</title>
        <authorList>
            <person name="Li c."/>
        </authorList>
    </citation>
    <scope>NUCLEOTIDE SEQUENCE</scope>
    <source>
        <strain evidence="2">19NY03SH02</strain>
    </source>
</reference>
<protein>
    <recommendedName>
        <fullName evidence="1">DUF2357 domain-containing protein</fullName>
    </recommendedName>
</protein>
<dbReference type="InterPro" id="IPR018633">
    <property type="entry name" value="DUF2357"/>
</dbReference>
<organism evidence="2">
    <name type="scientific">bacterium 19NY03SH02</name>
    <dbReference type="NCBI Taxonomy" id="2920631"/>
    <lineage>
        <taxon>Bacteria</taxon>
    </lineage>
</organism>